<sequence>MAFYGSGNPLLEAFQAPLLICGGVPINASGVEILLGDVIISTSVVQIDFGRQYPHKFIRKKEVEDILGRANPEIRALVGRAEGYLVRRRLKDKTSLFSTQIGAKDGFSQAVYPGPANDILYPANYRHKYRIQGSCICGDCKDQNDDVCESALQSACEDLGCDRTLSLSAKRRRTQMAMGFALDGKPLTAKAIQEARNPSIHFGRMACSNQVMKSGQHRDQIAAEENAIGFEMESAGTWDYVPTIVIKSVCDYADSHKNKQWQGYAAATAAACTKAFLEEWRGVDRPTQGKQRIRS</sequence>
<protein>
    <submittedName>
        <fullName evidence="1">Uncharacterized protein</fullName>
    </submittedName>
</protein>
<proteinExistence type="predicted"/>
<accession>A0ACC2ZX39</accession>
<gene>
    <name evidence="1" type="ORF">H2198_008630</name>
</gene>
<organism evidence="1 2">
    <name type="scientific">Neophaeococcomyces mojaviensis</name>
    <dbReference type="NCBI Taxonomy" id="3383035"/>
    <lineage>
        <taxon>Eukaryota</taxon>
        <taxon>Fungi</taxon>
        <taxon>Dikarya</taxon>
        <taxon>Ascomycota</taxon>
        <taxon>Pezizomycotina</taxon>
        <taxon>Eurotiomycetes</taxon>
        <taxon>Chaetothyriomycetidae</taxon>
        <taxon>Chaetothyriales</taxon>
        <taxon>Chaetothyriales incertae sedis</taxon>
        <taxon>Neophaeococcomyces</taxon>
    </lineage>
</organism>
<evidence type="ECO:0000313" key="1">
    <source>
        <dbReference type="EMBL" id="KAJ9652125.1"/>
    </source>
</evidence>
<reference evidence="1" key="1">
    <citation type="submission" date="2022-10" db="EMBL/GenBank/DDBJ databases">
        <title>Culturing micro-colonial fungi from biological soil crusts in the Mojave desert and describing Neophaeococcomyces mojavensis, and introducing the new genera and species Taxawa tesnikishii.</title>
        <authorList>
            <person name="Kurbessoian T."/>
            <person name="Stajich J.E."/>
        </authorList>
    </citation>
    <scope>NUCLEOTIDE SEQUENCE</scope>
    <source>
        <strain evidence="1">JES_112</strain>
    </source>
</reference>
<evidence type="ECO:0000313" key="2">
    <source>
        <dbReference type="Proteomes" id="UP001172386"/>
    </source>
</evidence>
<comment type="caution">
    <text evidence="1">The sequence shown here is derived from an EMBL/GenBank/DDBJ whole genome shotgun (WGS) entry which is preliminary data.</text>
</comment>
<name>A0ACC2ZX39_9EURO</name>
<dbReference type="Proteomes" id="UP001172386">
    <property type="component" value="Unassembled WGS sequence"/>
</dbReference>
<keyword evidence="2" id="KW-1185">Reference proteome</keyword>
<dbReference type="EMBL" id="JAPDRQ010000216">
    <property type="protein sequence ID" value="KAJ9652125.1"/>
    <property type="molecule type" value="Genomic_DNA"/>
</dbReference>